<evidence type="ECO:0000256" key="1">
    <source>
        <dbReference type="PROSITE-ProRule" id="PRU00339"/>
    </source>
</evidence>
<feature type="region of interest" description="Disordered" evidence="2">
    <location>
        <begin position="1"/>
        <end position="21"/>
    </location>
</feature>
<dbReference type="InterPro" id="IPR024812">
    <property type="entry name" value="TPR_24"/>
</dbReference>
<dbReference type="Proteomes" id="UP000694397">
    <property type="component" value="Chromosome 18"/>
</dbReference>
<dbReference type="Pfam" id="PF13424">
    <property type="entry name" value="TPR_12"/>
    <property type="match status" value="1"/>
</dbReference>
<feature type="compositionally biased region" description="Polar residues" evidence="2">
    <location>
        <begin position="578"/>
        <end position="591"/>
    </location>
</feature>
<feature type="region of interest" description="Disordered" evidence="2">
    <location>
        <begin position="572"/>
        <end position="600"/>
    </location>
</feature>
<dbReference type="CTD" id="164118"/>
<dbReference type="RefSeq" id="XP_018620250.2">
    <property type="nucleotide sequence ID" value="XM_018764734.2"/>
</dbReference>
<feature type="compositionally biased region" description="Basic residues" evidence="2">
    <location>
        <begin position="468"/>
        <end position="478"/>
    </location>
</feature>
<keyword evidence="4" id="KW-1185">Reference proteome</keyword>
<dbReference type="GeneID" id="108941852"/>
<accession>A0A8C9RQX6</accession>
<reference evidence="3" key="2">
    <citation type="submission" date="2025-08" db="UniProtKB">
        <authorList>
            <consortium name="Ensembl"/>
        </authorList>
    </citation>
    <scope>IDENTIFICATION</scope>
</reference>
<feature type="compositionally biased region" description="Polar residues" evidence="2">
    <location>
        <begin position="481"/>
        <end position="503"/>
    </location>
</feature>
<evidence type="ECO:0000313" key="3">
    <source>
        <dbReference type="Ensembl" id="ENSSFOP00015017115.2"/>
    </source>
</evidence>
<protein>
    <recommendedName>
        <fullName evidence="5">Tetratricopeptide repeat protein 24-like</fullName>
    </recommendedName>
</protein>
<dbReference type="OrthoDB" id="9991614at2759"/>
<feature type="compositionally biased region" description="Basic and acidic residues" evidence="2">
    <location>
        <begin position="505"/>
        <end position="522"/>
    </location>
</feature>
<reference evidence="3" key="3">
    <citation type="submission" date="2025-09" db="UniProtKB">
        <authorList>
            <consortium name="Ensembl"/>
        </authorList>
    </citation>
    <scope>IDENTIFICATION</scope>
</reference>
<dbReference type="InterPro" id="IPR019734">
    <property type="entry name" value="TPR_rpt"/>
</dbReference>
<sequence length="612" mass="67300">MTSWEMKTRHHQKEARGPDSSQVQADIEILTVSGHNALTGANYEEALDCFRKAFKASLILKESRVQQACAFNLGAAYVESGKPQKGVEFLRRAQPGERGDRVADLQFNLGAAYEGLKNPVRSAKHYLQAAQLYRSQGEESSEGDACMKLALCYLCLQDWAQAAQSYQRAGESYRVAGRLDASAVALKEAAEIMLQSDGFTEDDVVNVLSECLELSASINDSEILGELYNDIGMSFSQLKMFQEAAGCFKQALPLAQSMPHRLAVVLQNMGAVHNTLGQYQEALNYHWQAVALHGTLGSRGAQGQCFSNLAFALSHLGDHEQAGENYLHALQAFKDAGDPQGQWQACEELGTTWVCLGNPKRATLYYKQALGMLSKCKDFPEGAQERVVDKLTSAVQDWLSLQNLLSHGRSPTPVLPQTGNFEGNATPQRNPHNRIHHKQASLRFAGGTMAKPSDPLCTGLRPLDFSHQSRKGNMHRHKMGDTSQGSTAESLISGQGQDQQIPGTSRKEWDNDRLSPNRDSDSWLRGPQSELTNSHTVMDEANRNLNNTCLQPVLHCQKPAVSDVCGAAQYSNHEKTTENNNPPLAQSSMSSVGEEEPMPLHRKLKSQVCTIM</sequence>
<reference evidence="3 4" key="1">
    <citation type="submission" date="2019-04" db="EMBL/GenBank/DDBJ databases">
        <authorList>
            <consortium name="Wellcome Sanger Institute Data Sharing"/>
        </authorList>
    </citation>
    <scope>NUCLEOTIDE SEQUENCE [LARGE SCALE GENOMIC DNA]</scope>
</reference>
<dbReference type="PANTHER" id="PTHR47050">
    <property type="entry name" value="TETRATRICOPEPTIDE REPEAT PROTEIN 24"/>
    <property type="match status" value="1"/>
</dbReference>
<keyword evidence="1" id="KW-0802">TPR repeat</keyword>
<dbReference type="AlphaFoldDB" id="A0A8C9RQX6"/>
<dbReference type="PROSITE" id="PS50005">
    <property type="entry name" value="TPR"/>
    <property type="match status" value="1"/>
</dbReference>
<dbReference type="GeneTree" id="ENSGT00940000166061"/>
<gene>
    <name evidence="3" type="primary">ttc24</name>
</gene>
<evidence type="ECO:0008006" key="5">
    <source>
        <dbReference type="Google" id="ProtNLM"/>
    </source>
</evidence>
<dbReference type="SMART" id="SM00028">
    <property type="entry name" value="TPR"/>
    <property type="match status" value="6"/>
</dbReference>
<organism evidence="3 4">
    <name type="scientific">Scleropages formosus</name>
    <name type="common">Asian bonytongue</name>
    <name type="synonym">Osteoglossum formosum</name>
    <dbReference type="NCBI Taxonomy" id="113540"/>
    <lineage>
        <taxon>Eukaryota</taxon>
        <taxon>Metazoa</taxon>
        <taxon>Chordata</taxon>
        <taxon>Craniata</taxon>
        <taxon>Vertebrata</taxon>
        <taxon>Euteleostomi</taxon>
        <taxon>Actinopterygii</taxon>
        <taxon>Neopterygii</taxon>
        <taxon>Teleostei</taxon>
        <taxon>Osteoglossocephala</taxon>
        <taxon>Osteoglossomorpha</taxon>
        <taxon>Osteoglossiformes</taxon>
        <taxon>Osteoglossidae</taxon>
        <taxon>Scleropages</taxon>
    </lineage>
</organism>
<name>A0A8C9RQX6_SCLFO</name>
<dbReference type="SUPFAM" id="SSF48452">
    <property type="entry name" value="TPR-like"/>
    <property type="match status" value="2"/>
</dbReference>
<evidence type="ECO:0000313" key="4">
    <source>
        <dbReference type="Proteomes" id="UP000694397"/>
    </source>
</evidence>
<dbReference type="InterPro" id="IPR011990">
    <property type="entry name" value="TPR-like_helical_dom_sf"/>
</dbReference>
<dbReference type="PANTHER" id="PTHR47050:SF2">
    <property type="entry name" value="TETRATRICOPEPTIDE REPEAT PROTEIN 24"/>
    <property type="match status" value="1"/>
</dbReference>
<evidence type="ECO:0000256" key="2">
    <source>
        <dbReference type="SAM" id="MobiDB-lite"/>
    </source>
</evidence>
<dbReference type="Pfam" id="PF14938">
    <property type="entry name" value="SNAP"/>
    <property type="match status" value="1"/>
</dbReference>
<dbReference type="Gene3D" id="1.25.40.10">
    <property type="entry name" value="Tetratricopeptide repeat domain"/>
    <property type="match status" value="2"/>
</dbReference>
<feature type="region of interest" description="Disordered" evidence="2">
    <location>
        <begin position="453"/>
        <end position="533"/>
    </location>
</feature>
<dbReference type="Ensembl" id="ENSSFOT00015017309.2">
    <property type="protein sequence ID" value="ENSSFOP00015017115.2"/>
    <property type="gene ID" value="ENSSFOG00015011019.2"/>
</dbReference>
<proteinExistence type="predicted"/>
<dbReference type="KEGG" id="sfm:108941852"/>
<feature type="repeat" description="TPR" evidence="1">
    <location>
        <begin position="225"/>
        <end position="258"/>
    </location>
</feature>